<feature type="region of interest" description="Disordered" evidence="1">
    <location>
        <begin position="134"/>
        <end position="154"/>
    </location>
</feature>
<feature type="region of interest" description="Disordered" evidence="1">
    <location>
        <begin position="1"/>
        <end position="53"/>
    </location>
</feature>
<proteinExistence type="predicted"/>
<feature type="compositionally biased region" description="Polar residues" evidence="1">
    <location>
        <begin position="143"/>
        <end position="154"/>
    </location>
</feature>
<gene>
    <name evidence="3" type="ORF">CMEL01_16102</name>
</gene>
<dbReference type="EMBL" id="MLGG01000017">
    <property type="protein sequence ID" value="KAK1457091.1"/>
    <property type="molecule type" value="Genomic_DNA"/>
</dbReference>
<accession>A0AAI9UJF7</accession>
<dbReference type="PROSITE" id="PS50093">
    <property type="entry name" value="PKD"/>
    <property type="match status" value="1"/>
</dbReference>
<keyword evidence="4" id="KW-1185">Reference proteome</keyword>
<feature type="domain" description="PKD" evidence="2">
    <location>
        <begin position="73"/>
        <end position="103"/>
    </location>
</feature>
<dbReference type="InterPro" id="IPR000601">
    <property type="entry name" value="PKD_dom"/>
</dbReference>
<name>A0AAI9UJF7_9PEZI</name>
<sequence>MTQPLTSIPQPSTQQPGRRVAWPRYAHTHPARLLGTHENEQALSRPPSPPCGRRAGVTVKLQSIQASKHQARRWNFSEGAERSVQNSSVQMHVGHSYLTQGSYGYGALHAISYDIRPPTPSGWTLYESATVQKAPKNRPEPSWGSSAASPNQPEWNAEPLAREAKAGFNTTFQPTRPASLPSSLRLWSIVALYSVVPLSSTHLCLQGRRSRLKSPSLLTLHALRSVRHNYFGFRFNSATKDRHDICTHSNPLYV</sequence>
<dbReference type="AlphaFoldDB" id="A0AAI9UJF7"/>
<evidence type="ECO:0000256" key="1">
    <source>
        <dbReference type="SAM" id="MobiDB-lite"/>
    </source>
</evidence>
<evidence type="ECO:0000259" key="2">
    <source>
        <dbReference type="PROSITE" id="PS50093"/>
    </source>
</evidence>
<protein>
    <recommendedName>
        <fullName evidence="2">PKD domain-containing protein</fullName>
    </recommendedName>
</protein>
<organism evidence="3 4">
    <name type="scientific">Colletotrichum melonis</name>
    <dbReference type="NCBI Taxonomy" id="1209925"/>
    <lineage>
        <taxon>Eukaryota</taxon>
        <taxon>Fungi</taxon>
        <taxon>Dikarya</taxon>
        <taxon>Ascomycota</taxon>
        <taxon>Pezizomycotina</taxon>
        <taxon>Sordariomycetes</taxon>
        <taxon>Hypocreomycetidae</taxon>
        <taxon>Glomerellales</taxon>
        <taxon>Glomerellaceae</taxon>
        <taxon>Colletotrichum</taxon>
        <taxon>Colletotrichum acutatum species complex</taxon>
    </lineage>
</organism>
<reference evidence="3 4" key="1">
    <citation type="submission" date="2016-10" db="EMBL/GenBank/DDBJ databases">
        <title>The genome sequence of Colletotrichum fioriniae PJ7.</title>
        <authorList>
            <person name="Baroncelli R."/>
        </authorList>
    </citation>
    <scope>NUCLEOTIDE SEQUENCE [LARGE SCALE GENOMIC DNA]</scope>
    <source>
        <strain evidence="3">Col 31</strain>
    </source>
</reference>
<feature type="compositionally biased region" description="Polar residues" evidence="1">
    <location>
        <begin position="1"/>
        <end position="16"/>
    </location>
</feature>
<dbReference type="Proteomes" id="UP001239795">
    <property type="component" value="Unassembled WGS sequence"/>
</dbReference>
<evidence type="ECO:0000313" key="3">
    <source>
        <dbReference type="EMBL" id="KAK1457091.1"/>
    </source>
</evidence>
<evidence type="ECO:0000313" key="4">
    <source>
        <dbReference type="Proteomes" id="UP001239795"/>
    </source>
</evidence>
<comment type="caution">
    <text evidence="3">The sequence shown here is derived from an EMBL/GenBank/DDBJ whole genome shotgun (WGS) entry which is preliminary data.</text>
</comment>